<keyword evidence="2" id="KW-0472">Membrane</keyword>
<evidence type="ECO:0000313" key="3">
    <source>
        <dbReference type="EMBL" id="KIO22826.1"/>
    </source>
</evidence>
<keyword evidence="4" id="KW-1185">Reference proteome</keyword>
<proteinExistence type="predicted"/>
<reference evidence="3 4" key="1">
    <citation type="submission" date="2014-04" db="EMBL/GenBank/DDBJ databases">
        <authorList>
            <consortium name="DOE Joint Genome Institute"/>
            <person name="Kuo A."/>
            <person name="Girlanda M."/>
            <person name="Perotto S."/>
            <person name="Kohler A."/>
            <person name="Nagy L.G."/>
            <person name="Floudas D."/>
            <person name="Copeland A."/>
            <person name="Barry K.W."/>
            <person name="Cichocki N."/>
            <person name="Veneault-Fourrey C."/>
            <person name="LaButti K."/>
            <person name="Lindquist E.A."/>
            <person name="Lipzen A."/>
            <person name="Lundell T."/>
            <person name="Morin E."/>
            <person name="Murat C."/>
            <person name="Sun H."/>
            <person name="Tunlid A."/>
            <person name="Henrissat B."/>
            <person name="Grigoriev I.V."/>
            <person name="Hibbett D.S."/>
            <person name="Martin F."/>
            <person name="Nordberg H.P."/>
            <person name="Cantor M.N."/>
            <person name="Hua S.X."/>
        </authorList>
    </citation>
    <scope>NUCLEOTIDE SEQUENCE [LARGE SCALE GENOMIC DNA]</scope>
    <source>
        <strain evidence="3 4">MUT 4182</strain>
    </source>
</reference>
<evidence type="ECO:0000256" key="1">
    <source>
        <dbReference type="SAM" id="MobiDB-lite"/>
    </source>
</evidence>
<reference evidence="4" key="2">
    <citation type="submission" date="2015-01" db="EMBL/GenBank/DDBJ databases">
        <title>Evolutionary Origins and Diversification of the Mycorrhizal Mutualists.</title>
        <authorList>
            <consortium name="DOE Joint Genome Institute"/>
            <consortium name="Mycorrhizal Genomics Consortium"/>
            <person name="Kohler A."/>
            <person name="Kuo A."/>
            <person name="Nagy L.G."/>
            <person name="Floudas D."/>
            <person name="Copeland A."/>
            <person name="Barry K.W."/>
            <person name="Cichocki N."/>
            <person name="Veneault-Fourrey C."/>
            <person name="LaButti K."/>
            <person name="Lindquist E.A."/>
            <person name="Lipzen A."/>
            <person name="Lundell T."/>
            <person name="Morin E."/>
            <person name="Murat C."/>
            <person name="Riley R."/>
            <person name="Ohm R."/>
            <person name="Sun H."/>
            <person name="Tunlid A."/>
            <person name="Henrissat B."/>
            <person name="Grigoriev I.V."/>
            <person name="Hibbett D.S."/>
            <person name="Martin F."/>
        </authorList>
    </citation>
    <scope>NUCLEOTIDE SEQUENCE [LARGE SCALE GENOMIC DNA]</scope>
    <source>
        <strain evidence="4">MUT 4182</strain>
    </source>
</reference>
<keyword evidence="2" id="KW-1133">Transmembrane helix</keyword>
<sequence length="99" mass="10366">MREALGSGLGSRSSKCLGSSRKRSSGGSLVASPVISRSTVTLNDPARNAWGLILVVMLVGMTLFVGMTLLVKPLGSYGCPQMVICQRHQGFLAQSDVVA</sequence>
<name>A0A0C3QC36_9AGAM</name>
<accession>A0A0C3QC36</accession>
<keyword evidence="2" id="KW-0812">Transmembrane</keyword>
<dbReference type="Proteomes" id="UP000054248">
    <property type="component" value="Unassembled WGS sequence"/>
</dbReference>
<evidence type="ECO:0000256" key="2">
    <source>
        <dbReference type="SAM" id="Phobius"/>
    </source>
</evidence>
<feature type="region of interest" description="Disordered" evidence="1">
    <location>
        <begin position="1"/>
        <end position="30"/>
    </location>
</feature>
<protein>
    <submittedName>
        <fullName evidence="3">Uncharacterized protein</fullName>
    </submittedName>
</protein>
<evidence type="ECO:0000313" key="4">
    <source>
        <dbReference type="Proteomes" id="UP000054248"/>
    </source>
</evidence>
<feature type="transmembrane region" description="Helical" evidence="2">
    <location>
        <begin position="49"/>
        <end position="71"/>
    </location>
</feature>
<gene>
    <name evidence="3" type="ORF">M407DRAFT_115204</name>
</gene>
<dbReference type="EMBL" id="KN823100">
    <property type="protein sequence ID" value="KIO22826.1"/>
    <property type="molecule type" value="Genomic_DNA"/>
</dbReference>
<dbReference type="HOGENOM" id="CLU_2322064_0_0_1"/>
<feature type="compositionally biased region" description="Low complexity" evidence="1">
    <location>
        <begin position="10"/>
        <end position="29"/>
    </location>
</feature>
<dbReference type="AlphaFoldDB" id="A0A0C3QC36"/>
<organism evidence="3 4">
    <name type="scientific">Tulasnella calospora MUT 4182</name>
    <dbReference type="NCBI Taxonomy" id="1051891"/>
    <lineage>
        <taxon>Eukaryota</taxon>
        <taxon>Fungi</taxon>
        <taxon>Dikarya</taxon>
        <taxon>Basidiomycota</taxon>
        <taxon>Agaricomycotina</taxon>
        <taxon>Agaricomycetes</taxon>
        <taxon>Cantharellales</taxon>
        <taxon>Tulasnellaceae</taxon>
        <taxon>Tulasnella</taxon>
    </lineage>
</organism>